<feature type="transmembrane region" description="Helical" evidence="7">
    <location>
        <begin position="138"/>
        <end position="160"/>
    </location>
</feature>
<feature type="transmembrane region" description="Helical" evidence="7">
    <location>
        <begin position="265"/>
        <end position="290"/>
    </location>
</feature>
<dbReference type="EMBL" id="MVGC01000167">
    <property type="protein sequence ID" value="RJE22474.1"/>
    <property type="molecule type" value="Genomic_DNA"/>
</dbReference>
<evidence type="ECO:0000256" key="2">
    <source>
        <dbReference type="ARBA" id="ARBA00022448"/>
    </source>
</evidence>
<keyword evidence="9" id="KW-1185">Reference proteome</keyword>
<keyword evidence="3 7" id="KW-0812">Transmembrane</keyword>
<dbReference type="Gene3D" id="1.20.1740.10">
    <property type="entry name" value="Amino acid/polyamine transporter I"/>
    <property type="match status" value="1"/>
</dbReference>
<dbReference type="STRING" id="2070753.A0A3A2ZT40"/>
<feature type="transmembrane region" description="Helical" evidence="7">
    <location>
        <begin position="12"/>
        <end position="33"/>
    </location>
</feature>
<evidence type="ECO:0000313" key="8">
    <source>
        <dbReference type="EMBL" id="RJE22474.1"/>
    </source>
</evidence>
<dbReference type="PANTHER" id="PTHR45649:SF22">
    <property type="entry name" value="TRANSPORTER, PUTATIVE (EUROFUNG)-RELATED"/>
    <property type="match status" value="1"/>
</dbReference>
<evidence type="ECO:0000256" key="7">
    <source>
        <dbReference type="SAM" id="Phobius"/>
    </source>
</evidence>
<evidence type="ECO:0000256" key="3">
    <source>
        <dbReference type="ARBA" id="ARBA00022692"/>
    </source>
</evidence>
<dbReference type="OrthoDB" id="2417308at2759"/>
<keyword evidence="4 7" id="KW-1133">Transmembrane helix</keyword>
<feature type="transmembrane region" description="Helical" evidence="7">
    <location>
        <begin position="420"/>
        <end position="439"/>
    </location>
</feature>
<dbReference type="Pfam" id="PF13520">
    <property type="entry name" value="AA_permease_2"/>
    <property type="match status" value="1"/>
</dbReference>
<comment type="caution">
    <text evidence="8">The sequence shown here is derived from an EMBL/GenBank/DDBJ whole genome shotgun (WGS) entry which is preliminary data.</text>
</comment>
<dbReference type="InterPro" id="IPR004840">
    <property type="entry name" value="Amino_acid_permease_CS"/>
</dbReference>
<dbReference type="Proteomes" id="UP000266188">
    <property type="component" value="Unassembled WGS sequence"/>
</dbReference>
<dbReference type="GO" id="GO:0022857">
    <property type="term" value="F:transmembrane transporter activity"/>
    <property type="evidence" value="ECO:0007669"/>
    <property type="project" value="InterPro"/>
</dbReference>
<evidence type="ECO:0000256" key="5">
    <source>
        <dbReference type="ARBA" id="ARBA00023136"/>
    </source>
</evidence>
<accession>A0A3A2ZT40</accession>
<feature type="transmembrane region" description="Helical" evidence="7">
    <location>
        <begin position="180"/>
        <end position="202"/>
    </location>
</feature>
<keyword evidence="5 7" id="KW-0472">Membrane</keyword>
<dbReference type="PANTHER" id="PTHR45649">
    <property type="entry name" value="AMINO-ACID PERMEASE BAT1"/>
    <property type="match status" value="1"/>
</dbReference>
<evidence type="ECO:0000313" key="9">
    <source>
        <dbReference type="Proteomes" id="UP000266188"/>
    </source>
</evidence>
<protein>
    <recommendedName>
        <fullName evidence="10">Amino acid permease</fullName>
    </recommendedName>
</protein>
<name>A0A3A2ZT40_9EURO</name>
<feature type="transmembrane region" description="Helical" evidence="7">
    <location>
        <begin position="384"/>
        <end position="408"/>
    </location>
</feature>
<proteinExistence type="predicted"/>
<organism evidence="8 9">
    <name type="scientific">Aspergillus sclerotialis</name>
    <dbReference type="NCBI Taxonomy" id="2070753"/>
    <lineage>
        <taxon>Eukaryota</taxon>
        <taxon>Fungi</taxon>
        <taxon>Dikarya</taxon>
        <taxon>Ascomycota</taxon>
        <taxon>Pezizomycotina</taxon>
        <taxon>Eurotiomycetes</taxon>
        <taxon>Eurotiomycetidae</taxon>
        <taxon>Eurotiales</taxon>
        <taxon>Aspergillaceae</taxon>
        <taxon>Aspergillus</taxon>
        <taxon>Aspergillus subgen. Polypaecilum</taxon>
    </lineage>
</organism>
<dbReference type="GO" id="GO:0016020">
    <property type="term" value="C:membrane"/>
    <property type="evidence" value="ECO:0007669"/>
    <property type="project" value="UniProtKB-SubCell"/>
</dbReference>
<dbReference type="GO" id="GO:0006865">
    <property type="term" value="P:amino acid transport"/>
    <property type="evidence" value="ECO:0007669"/>
    <property type="project" value="InterPro"/>
</dbReference>
<keyword evidence="2" id="KW-0813">Transport</keyword>
<comment type="subcellular location">
    <subcellularLocation>
        <location evidence="1">Membrane</location>
        <topology evidence="1">Multi-pass membrane protein</topology>
    </subcellularLocation>
</comment>
<feature type="transmembrane region" description="Helical" evidence="7">
    <location>
        <begin position="326"/>
        <end position="343"/>
    </location>
</feature>
<evidence type="ECO:0000256" key="6">
    <source>
        <dbReference type="SAM" id="MobiDB-lite"/>
    </source>
</evidence>
<feature type="transmembrane region" description="Helical" evidence="7">
    <location>
        <begin position="104"/>
        <end position="126"/>
    </location>
</feature>
<dbReference type="AlphaFoldDB" id="A0A3A2ZT40"/>
<sequence length="481" mass="53146">MDLSSGLTNGGPITILWGLCLVTACNLCVATSLGELTSSMPTTLGQAYWVYRLWGTNVGRFCSYMCAWINTFGWWTLTASQNAFMAEFLLDMKGMYDPSFSPPGWLYFVLYVAITILFTVINLVSCRKDKVLPWINNFVGIWFVSLFFIFSLALLISVGIKDHLSFQPASFAFGAWINATGWPSGVVWFTGLVQAAYGLTAFDSVIHMIEEIPAPRVNGPKVMWMAVTFGAVSGFIFMLICLFCIQDVNEIIEANLPFVDLVRTAIGLDGAATLIALFIFNGFGQGVALLTTASRLTWGFARDGGIPWSRYLSHVDKTWHVPARSLWFQCVIISIVGVLYLFSNTVLQAIFSVSTIALTISYAIPIIALLVVGRDKLPPGKFSLGRFGTTVNVISIIYCVVTTVFFFFPGGPSPSPSDMNYAIAVFGVMLVISLGFWFLQGNRTYLNTEDALADMLQAERLEEERSYEPPQSVSEQGRKEK</sequence>
<feature type="region of interest" description="Disordered" evidence="6">
    <location>
        <begin position="462"/>
        <end position="481"/>
    </location>
</feature>
<feature type="transmembrane region" description="Helical" evidence="7">
    <location>
        <begin position="61"/>
        <end position="84"/>
    </location>
</feature>
<reference evidence="9" key="1">
    <citation type="submission" date="2017-02" db="EMBL/GenBank/DDBJ databases">
        <authorList>
            <person name="Tafer H."/>
            <person name="Lopandic K."/>
        </authorList>
    </citation>
    <scope>NUCLEOTIDE SEQUENCE [LARGE SCALE GENOMIC DNA]</scope>
    <source>
        <strain evidence="9">CBS 366.77</strain>
    </source>
</reference>
<evidence type="ECO:0000256" key="4">
    <source>
        <dbReference type="ARBA" id="ARBA00022989"/>
    </source>
</evidence>
<evidence type="ECO:0008006" key="10">
    <source>
        <dbReference type="Google" id="ProtNLM"/>
    </source>
</evidence>
<evidence type="ECO:0000256" key="1">
    <source>
        <dbReference type="ARBA" id="ARBA00004141"/>
    </source>
</evidence>
<feature type="transmembrane region" description="Helical" evidence="7">
    <location>
        <begin position="349"/>
        <end position="372"/>
    </location>
</feature>
<feature type="transmembrane region" description="Helical" evidence="7">
    <location>
        <begin position="222"/>
        <end position="245"/>
    </location>
</feature>
<gene>
    <name evidence="8" type="ORF">PHISCL_05206</name>
</gene>
<dbReference type="PROSITE" id="PS00218">
    <property type="entry name" value="AMINO_ACID_PERMEASE_1"/>
    <property type="match status" value="1"/>
</dbReference>
<dbReference type="InterPro" id="IPR002293">
    <property type="entry name" value="AA/rel_permease1"/>
</dbReference>
<dbReference type="PIRSF" id="PIRSF006060">
    <property type="entry name" value="AA_transporter"/>
    <property type="match status" value="1"/>
</dbReference>